<keyword evidence="3" id="KW-1185">Reference proteome</keyword>
<dbReference type="EMBL" id="CP001826">
    <property type="protein sequence ID" value="ACZ43272.1"/>
    <property type="molecule type" value="Genomic_DNA"/>
</dbReference>
<dbReference type="AlphaFoldDB" id="D1CHQ1"/>
<keyword evidence="1" id="KW-1133">Transmembrane helix</keyword>
<dbReference type="RefSeq" id="WP_012876303.1">
    <property type="nucleotide sequence ID" value="NC_013526.1"/>
</dbReference>
<evidence type="ECO:0000313" key="3">
    <source>
        <dbReference type="Proteomes" id="UP000000323"/>
    </source>
</evidence>
<dbReference type="KEGG" id="ttr:Tter_2375"/>
<sequence length="57" mass="6704">MLRRLGIREVHILLLLIALWTVALVLLRPHVRVQLLVWLLGLVPILVMLLRYSVRQD</sequence>
<keyword evidence="1" id="KW-0812">Transmembrane</keyword>
<protein>
    <submittedName>
        <fullName evidence="2">Uncharacterized protein</fullName>
    </submittedName>
</protein>
<proteinExistence type="predicted"/>
<organism evidence="2 3">
    <name type="scientific">Thermobaculum terrenum (strain ATCC BAA-798 / CCMEE 7001 / YNP1)</name>
    <dbReference type="NCBI Taxonomy" id="525904"/>
    <lineage>
        <taxon>Bacteria</taxon>
        <taxon>Bacillati</taxon>
        <taxon>Chloroflexota</taxon>
        <taxon>Chloroflexia</taxon>
        <taxon>Candidatus Thermobaculales</taxon>
        <taxon>Candidatus Thermobaculaceae</taxon>
        <taxon>Thermobaculum</taxon>
    </lineage>
</organism>
<feature type="transmembrane region" description="Helical" evidence="1">
    <location>
        <begin position="12"/>
        <end position="29"/>
    </location>
</feature>
<feature type="transmembrane region" description="Helical" evidence="1">
    <location>
        <begin position="35"/>
        <end position="54"/>
    </location>
</feature>
<gene>
    <name evidence="2" type="ordered locus">Tter_2375</name>
</gene>
<evidence type="ECO:0000313" key="2">
    <source>
        <dbReference type="EMBL" id="ACZ43272.1"/>
    </source>
</evidence>
<dbReference type="Proteomes" id="UP000000323">
    <property type="component" value="Chromosome 2"/>
</dbReference>
<evidence type="ECO:0000256" key="1">
    <source>
        <dbReference type="SAM" id="Phobius"/>
    </source>
</evidence>
<accession>D1CHQ1</accession>
<dbReference type="STRING" id="525904.Tter_2375"/>
<keyword evidence="1" id="KW-0472">Membrane</keyword>
<name>D1CHQ1_THET1</name>
<reference evidence="3" key="1">
    <citation type="journal article" date="2010" name="Stand. Genomic Sci.">
        <title>Complete genome sequence of 'Thermobaculum terrenum' type strain (YNP1).</title>
        <authorList>
            <person name="Kiss H."/>
            <person name="Cleland D."/>
            <person name="Lapidus A."/>
            <person name="Lucas S."/>
            <person name="Glavina Del Rio T."/>
            <person name="Nolan M."/>
            <person name="Tice H."/>
            <person name="Han C."/>
            <person name="Goodwin L."/>
            <person name="Pitluck S."/>
            <person name="Liolios K."/>
            <person name="Ivanova N."/>
            <person name="Mavromatis K."/>
            <person name="Ovchinnikova G."/>
            <person name="Pati A."/>
            <person name="Chen A."/>
            <person name="Palaniappan K."/>
            <person name="Land M."/>
            <person name="Hauser L."/>
            <person name="Chang Y."/>
            <person name="Jeffries C."/>
            <person name="Lu M."/>
            <person name="Brettin T."/>
            <person name="Detter J."/>
            <person name="Goker M."/>
            <person name="Tindall B."/>
            <person name="Beck B."/>
            <person name="McDermott T."/>
            <person name="Woyke T."/>
            <person name="Bristow J."/>
            <person name="Eisen J."/>
            <person name="Markowitz V."/>
            <person name="Hugenholtz P."/>
            <person name="Kyrpides N."/>
            <person name="Klenk H."/>
            <person name="Cheng J."/>
        </authorList>
    </citation>
    <scope>NUCLEOTIDE SEQUENCE [LARGE SCALE GENOMIC DNA]</scope>
    <source>
        <strain evidence="3">ATCC BAA-798 / YNP1</strain>
    </source>
</reference>
<dbReference type="HOGENOM" id="CLU_2995226_0_0_0"/>